<name>A0A3D8J9P9_9HELI</name>
<keyword evidence="1" id="KW-0732">Signal</keyword>
<dbReference type="Proteomes" id="UP000256695">
    <property type="component" value="Unassembled WGS sequence"/>
</dbReference>
<feature type="chain" id="PRO_5017750226" description="DUF4124 domain-containing protein" evidence="1">
    <location>
        <begin position="19"/>
        <end position="103"/>
    </location>
</feature>
<organism evidence="2 3">
    <name type="scientific">Helicobacter anseris</name>
    <dbReference type="NCBI Taxonomy" id="375926"/>
    <lineage>
        <taxon>Bacteria</taxon>
        <taxon>Pseudomonadati</taxon>
        <taxon>Campylobacterota</taxon>
        <taxon>Epsilonproteobacteria</taxon>
        <taxon>Campylobacterales</taxon>
        <taxon>Helicobacteraceae</taxon>
        <taxon>Helicobacter</taxon>
    </lineage>
</organism>
<evidence type="ECO:0000313" key="3">
    <source>
        <dbReference type="Proteomes" id="UP000256695"/>
    </source>
</evidence>
<dbReference type="AlphaFoldDB" id="A0A3D8J9P9"/>
<dbReference type="RefSeq" id="WP_115578707.1">
    <property type="nucleotide sequence ID" value="NZ_NXLX01000004.1"/>
</dbReference>
<evidence type="ECO:0008006" key="4">
    <source>
        <dbReference type="Google" id="ProtNLM"/>
    </source>
</evidence>
<comment type="caution">
    <text evidence="2">The sequence shown here is derived from an EMBL/GenBank/DDBJ whole genome shotgun (WGS) entry which is preliminary data.</text>
</comment>
<dbReference type="EMBL" id="NXLX01000004">
    <property type="protein sequence ID" value="RDU74199.1"/>
    <property type="molecule type" value="Genomic_DNA"/>
</dbReference>
<dbReference type="OrthoDB" id="5324894at2"/>
<feature type="signal peptide" evidence="1">
    <location>
        <begin position="1"/>
        <end position="18"/>
    </location>
</feature>
<reference evidence="2 3" key="1">
    <citation type="submission" date="2018-04" db="EMBL/GenBank/DDBJ databases">
        <title>Novel Campyloabacter and Helicobacter Species and Strains.</title>
        <authorList>
            <person name="Mannion A.J."/>
            <person name="Shen Z."/>
            <person name="Fox J.G."/>
        </authorList>
    </citation>
    <scope>NUCLEOTIDE SEQUENCE [LARGE SCALE GENOMIC DNA]</scope>
    <source>
        <strain evidence="2 3">MIT 04-9362</strain>
    </source>
</reference>
<evidence type="ECO:0000313" key="2">
    <source>
        <dbReference type="EMBL" id="RDU74199.1"/>
    </source>
</evidence>
<keyword evidence="3" id="KW-1185">Reference proteome</keyword>
<evidence type="ECO:0000256" key="1">
    <source>
        <dbReference type="SAM" id="SignalP"/>
    </source>
</evidence>
<proteinExistence type="predicted"/>
<gene>
    <name evidence="2" type="ORF">CQA57_02720</name>
</gene>
<sequence>MKFLALSFLLLTSLFAQWQMFADKQDTYLYNTQTGEVYVKHKRGGENYKDVFIKMPKGIVSIEELGSELSPSNASKNSQKDLQLESIKKAQEMLQKSIDTGEM</sequence>
<protein>
    <recommendedName>
        <fullName evidence="4">DUF4124 domain-containing protein</fullName>
    </recommendedName>
</protein>
<accession>A0A3D8J9P9</accession>